<comment type="caution">
    <text evidence="7">The sequence shown here is derived from an EMBL/GenBank/DDBJ whole genome shotgun (WGS) entry which is preliminary data.</text>
</comment>
<dbReference type="PANTHER" id="PTHR27002:SF888">
    <property type="entry name" value="S-LOCUS LECTIN PROTEIN KINASE FAMILY PROTEIN"/>
    <property type="match status" value="1"/>
</dbReference>
<keyword evidence="8" id="KW-1185">Reference proteome</keyword>
<keyword evidence="6" id="KW-0812">Transmembrane</keyword>
<keyword evidence="1" id="KW-0723">Serine/threonine-protein kinase</keyword>
<name>A0A5N5JQT0_9ROSI</name>
<gene>
    <name evidence="7" type="ORF">DKX38_025898</name>
</gene>
<sequence length="210" mass="23826">MVDDLTCWNVDTAWRLWNEERPLEIINEPEQDSCTSSEIIRCIHVGLLCVQQRPEDRPNMSSVIVMLSSRIWLPQPKQPGSYEKTESSSRWKRWRIIVGILIPSVVVLVLGLILYMRRKNPRRQDARFEVLIFGDVGFAGQVDWVRCCCEKCGRTAHALQPASEMVLGQKIVKTQFEEPIIMLETNVSNGIAGRGLENGGDNVWDSASTA</sequence>
<dbReference type="GO" id="GO:0004674">
    <property type="term" value="F:protein serine/threonine kinase activity"/>
    <property type="evidence" value="ECO:0007669"/>
    <property type="project" value="UniProtKB-KW"/>
</dbReference>
<evidence type="ECO:0000256" key="6">
    <source>
        <dbReference type="SAM" id="Phobius"/>
    </source>
</evidence>
<dbReference type="GO" id="GO:0005886">
    <property type="term" value="C:plasma membrane"/>
    <property type="evidence" value="ECO:0007669"/>
    <property type="project" value="TreeGrafter"/>
</dbReference>
<dbReference type="Gene3D" id="1.10.510.10">
    <property type="entry name" value="Transferase(Phosphotransferase) domain 1"/>
    <property type="match status" value="1"/>
</dbReference>
<evidence type="ECO:0000256" key="2">
    <source>
        <dbReference type="ARBA" id="ARBA00022679"/>
    </source>
</evidence>
<dbReference type="Proteomes" id="UP000326939">
    <property type="component" value="Chromosome 16"/>
</dbReference>
<dbReference type="EMBL" id="VDCV01000016">
    <property type="protein sequence ID" value="KAB5521579.1"/>
    <property type="molecule type" value="Genomic_DNA"/>
</dbReference>
<evidence type="ECO:0000256" key="3">
    <source>
        <dbReference type="ARBA" id="ARBA00022741"/>
    </source>
</evidence>
<dbReference type="AlphaFoldDB" id="A0A5N5JQT0"/>
<keyword evidence="3" id="KW-0547">Nucleotide-binding</keyword>
<evidence type="ECO:0000313" key="7">
    <source>
        <dbReference type="EMBL" id="KAB5521579.1"/>
    </source>
</evidence>
<organism evidence="7 8">
    <name type="scientific">Salix brachista</name>
    <dbReference type="NCBI Taxonomy" id="2182728"/>
    <lineage>
        <taxon>Eukaryota</taxon>
        <taxon>Viridiplantae</taxon>
        <taxon>Streptophyta</taxon>
        <taxon>Embryophyta</taxon>
        <taxon>Tracheophyta</taxon>
        <taxon>Spermatophyta</taxon>
        <taxon>Magnoliopsida</taxon>
        <taxon>eudicotyledons</taxon>
        <taxon>Gunneridae</taxon>
        <taxon>Pentapetalae</taxon>
        <taxon>rosids</taxon>
        <taxon>fabids</taxon>
        <taxon>Malpighiales</taxon>
        <taxon>Salicaceae</taxon>
        <taxon>Saliceae</taxon>
        <taxon>Salix</taxon>
    </lineage>
</organism>
<evidence type="ECO:0000256" key="5">
    <source>
        <dbReference type="ARBA" id="ARBA00022840"/>
    </source>
</evidence>
<evidence type="ECO:0000313" key="8">
    <source>
        <dbReference type="Proteomes" id="UP000326939"/>
    </source>
</evidence>
<dbReference type="GO" id="GO:0005524">
    <property type="term" value="F:ATP binding"/>
    <property type="evidence" value="ECO:0007669"/>
    <property type="project" value="UniProtKB-KW"/>
</dbReference>
<dbReference type="PANTHER" id="PTHR27002">
    <property type="entry name" value="RECEPTOR-LIKE SERINE/THREONINE-PROTEIN KINASE SD1-8"/>
    <property type="match status" value="1"/>
</dbReference>
<keyword evidence="2" id="KW-0808">Transferase</keyword>
<keyword evidence="4" id="KW-0418">Kinase</keyword>
<keyword evidence="6" id="KW-1133">Transmembrane helix</keyword>
<reference evidence="8" key="1">
    <citation type="journal article" date="2019" name="Gigascience">
        <title>De novo genome assembly of the endangered Acer yangbiense, a plant species with extremely small populations endemic to Yunnan Province, China.</title>
        <authorList>
            <person name="Yang J."/>
            <person name="Wariss H.M."/>
            <person name="Tao L."/>
            <person name="Zhang R."/>
            <person name="Yun Q."/>
            <person name="Hollingsworth P."/>
            <person name="Dao Z."/>
            <person name="Luo G."/>
            <person name="Guo H."/>
            <person name="Ma Y."/>
            <person name="Sun W."/>
        </authorList>
    </citation>
    <scope>NUCLEOTIDE SEQUENCE [LARGE SCALE GENOMIC DNA]</scope>
    <source>
        <strain evidence="8">cv. br00</strain>
    </source>
</reference>
<evidence type="ECO:0000256" key="4">
    <source>
        <dbReference type="ARBA" id="ARBA00022777"/>
    </source>
</evidence>
<protein>
    <recommendedName>
        <fullName evidence="9">S-locus receptor kinase C-terminal domain-containing protein</fullName>
    </recommendedName>
</protein>
<feature type="transmembrane region" description="Helical" evidence="6">
    <location>
        <begin position="94"/>
        <end position="115"/>
    </location>
</feature>
<proteinExistence type="predicted"/>
<evidence type="ECO:0000256" key="1">
    <source>
        <dbReference type="ARBA" id="ARBA00022527"/>
    </source>
</evidence>
<evidence type="ECO:0008006" key="9">
    <source>
        <dbReference type="Google" id="ProtNLM"/>
    </source>
</evidence>
<keyword evidence="6" id="KW-0472">Membrane</keyword>
<keyword evidence="5" id="KW-0067">ATP-binding</keyword>
<accession>A0A5N5JQT0</accession>